<dbReference type="InterPro" id="IPR049069">
    <property type="entry name" value="MRB1590-like_C"/>
</dbReference>
<dbReference type="PANTHER" id="PTHR38149">
    <property type="entry name" value="ATPASE"/>
    <property type="match status" value="1"/>
</dbReference>
<evidence type="ECO:0000259" key="2">
    <source>
        <dbReference type="Pfam" id="PF20446"/>
    </source>
</evidence>
<dbReference type="SUPFAM" id="SSF52540">
    <property type="entry name" value="P-loop containing nucleoside triphosphate hydrolases"/>
    <property type="match status" value="1"/>
</dbReference>
<feature type="domain" description="ATPase of the ABC class C-terminal" evidence="1">
    <location>
        <begin position="171"/>
        <end position="435"/>
    </location>
</feature>
<dbReference type="InterPro" id="IPR046834">
    <property type="entry name" value="ABC_ATPase_C"/>
</dbReference>
<protein>
    <submittedName>
        <fullName evidence="4">ABC-ATPase domain-containing protein</fullName>
    </submittedName>
</protein>
<feature type="domain" description="ATPase of the ABC class N-terminal" evidence="2">
    <location>
        <begin position="5"/>
        <end position="165"/>
    </location>
</feature>
<accession>A0ABT1RL56</accession>
<organism evidence="4 5">
    <name type="scientific">Anaerovorax odorimutans</name>
    <dbReference type="NCBI Taxonomy" id="109327"/>
    <lineage>
        <taxon>Bacteria</taxon>
        <taxon>Bacillati</taxon>
        <taxon>Bacillota</taxon>
        <taxon>Clostridia</taxon>
        <taxon>Peptostreptococcales</taxon>
        <taxon>Anaerovoracaceae</taxon>
        <taxon>Anaerovorax</taxon>
    </lineage>
</organism>
<dbReference type="InterPro" id="IPR027417">
    <property type="entry name" value="P-loop_NTPase"/>
</dbReference>
<dbReference type="PANTHER" id="PTHR38149:SF1">
    <property type="entry name" value="ATPASE"/>
    <property type="match status" value="1"/>
</dbReference>
<name>A0ABT1RL56_9FIRM</name>
<dbReference type="RefSeq" id="WP_256131106.1">
    <property type="nucleotide sequence ID" value="NZ_JANFXK010000003.1"/>
</dbReference>
<gene>
    <name evidence="4" type="ORF">NE619_04200</name>
</gene>
<dbReference type="EMBL" id="JANFXK010000003">
    <property type="protein sequence ID" value="MCQ4635920.1"/>
    <property type="molecule type" value="Genomic_DNA"/>
</dbReference>
<dbReference type="Pfam" id="PF09818">
    <property type="entry name" value="ABC_ATPase"/>
    <property type="match status" value="1"/>
</dbReference>
<comment type="caution">
    <text evidence="4">The sequence shown here is derived from an EMBL/GenBank/DDBJ whole genome shotgun (WGS) entry which is preliminary data.</text>
</comment>
<dbReference type="InterPro" id="IPR019195">
    <property type="entry name" value="ABC_ATPase_put"/>
</dbReference>
<feature type="domain" description="MRB1590-like C-terminal" evidence="3">
    <location>
        <begin position="470"/>
        <end position="566"/>
    </location>
</feature>
<dbReference type="Pfam" id="PF21117">
    <property type="entry name" value="MRB1590_C"/>
    <property type="match status" value="1"/>
</dbReference>
<reference evidence="4 5" key="1">
    <citation type="submission" date="2022-06" db="EMBL/GenBank/DDBJ databases">
        <title>Isolation of gut microbiota from human fecal samples.</title>
        <authorList>
            <person name="Pamer E.G."/>
            <person name="Barat B."/>
            <person name="Waligurski E."/>
            <person name="Medina S."/>
            <person name="Paddock L."/>
            <person name="Mostad J."/>
        </authorList>
    </citation>
    <scope>NUCLEOTIDE SEQUENCE [LARGE SCALE GENOMIC DNA]</scope>
    <source>
        <strain evidence="4 5">SL.3.17</strain>
    </source>
</reference>
<evidence type="ECO:0000313" key="4">
    <source>
        <dbReference type="EMBL" id="MCQ4635920.1"/>
    </source>
</evidence>
<dbReference type="Proteomes" id="UP001524502">
    <property type="component" value="Unassembled WGS sequence"/>
</dbReference>
<evidence type="ECO:0000259" key="3">
    <source>
        <dbReference type="Pfam" id="PF21117"/>
    </source>
</evidence>
<keyword evidence="5" id="KW-1185">Reference proteome</keyword>
<dbReference type="Pfam" id="PF20446">
    <property type="entry name" value="ABC_N"/>
    <property type="match status" value="1"/>
</dbReference>
<dbReference type="InterPro" id="IPR046833">
    <property type="entry name" value="ABC_N"/>
</dbReference>
<evidence type="ECO:0000259" key="1">
    <source>
        <dbReference type="Pfam" id="PF09818"/>
    </source>
</evidence>
<evidence type="ECO:0000313" key="5">
    <source>
        <dbReference type="Proteomes" id="UP001524502"/>
    </source>
</evidence>
<sequence>MKQASDLQRQLAAVNGKSYSLYKELRGSYRFDDYILSLDRVQGDPFAPPSALSAKIPFKDTGIPKVYTEKKHTRIALQDYLTRRLAAQLERFSFKAGGSGKSGLLASSRCGQTVLERTACQITDDYLIVRFHGGFPANGRRINAGALEKMLFSFIPESIEKALFYRNMDGNKLEQVIFLADDQHAIRGELKKRNLAAFVADGAVLPRESGISDRPMKESVPFSSPDTLRVTMELPHRGSMSGMGIPCGITLIAGGGYHGKSTLLNALEQGVYDHIAGDGREYVITDETAVKLRSEDGRFIKDVDISLFINDLPNGRDTHRFSTLDASGSTSQAAGIAESIEAGSRLFLIDEDTSATNFMVRDTFMQEVISRSKEPITPFIERAGQLRQQAGISTILVAGSSGAFFHIADTVIQMDCYHPSDITGKVKALCEKYPAPGAENVPPFCLPHSSRIMNWPKLLEQEKKKHKPLKVKVHSRDSFSIGKETVDLRYVEQLTDSEQTASLGKLLLYGLEQLTDGRRTLDEIAENLDEQLHKQGLESFFSGNAVCGFAAVRRQEIFACLNRLRR</sequence>
<proteinExistence type="predicted"/>